<accession>A0A2C6L186</accession>
<organism evidence="3 4">
    <name type="scientific">Cystoisospora suis</name>
    <dbReference type="NCBI Taxonomy" id="483139"/>
    <lineage>
        <taxon>Eukaryota</taxon>
        <taxon>Sar</taxon>
        <taxon>Alveolata</taxon>
        <taxon>Apicomplexa</taxon>
        <taxon>Conoidasida</taxon>
        <taxon>Coccidia</taxon>
        <taxon>Eucoccidiorida</taxon>
        <taxon>Eimeriorina</taxon>
        <taxon>Sarcocystidae</taxon>
        <taxon>Cystoisospora</taxon>
    </lineage>
</organism>
<dbReference type="AlphaFoldDB" id="A0A2C6L186"/>
<proteinExistence type="predicted"/>
<feature type="compositionally biased region" description="Polar residues" evidence="1">
    <location>
        <begin position="1"/>
        <end position="18"/>
    </location>
</feature>
<feature type="transmembrane region" description="Helical" evidence="2">
    <location>
        <begin position="78"/>
        <end position="96"/>
    </location>
</feature>
<evidence type="ECO:0008006" key="5">
    <source>
        <dbReference type="Google" id="ProtNLM"/>
    </source>
</evidence>
<dbReference type="EMBL" id="MIGC01002027">
    <property type="protein sequence ID" value="PHJ21772.1"/>
    <property type="molecule type" value="Genomic_DNA"/>
</dbReference>
<keyword evidence="2" id="KW-0812">Transmembrane</keyword>
<protein>
    <recommendedName>
        <fullName evidence="5">Transmembrane protein</fullName>
    </recommendedName>
</protein>
<feature type="compositionally biased region" description="Low complexity" evidence="1">
    <location>
        <begin position="197"/>
        <end position="214"/>
    </location>
</feature>
<feature type="region of interest" description="Disordered" evidence="1">
    <location>
        <begin position="165"/>
        <end position="230"/>
    </location>
</feature>
<dbReference type="GeneID" id="94427783"/>
<feature type="region of interest" description="Disordered" evidence="1">
    <location>
        <begin position="1"/>
        <end position="29"/>
    </location>
</feature>
<name>A0A2C6L186_9APIC</name>
<dbReference type="Proteomes" id="UP000221165">
    <property type="component" value="Unassembled WGS sequence"/>
</dbReference>
<sequence length="230" mass="24230">MTSPETAGAQNAGSTGVTNGREMAFDPDTLGPVSAVEVLEKIRGESSSADARVAKSKRRALFGERHSAARRPRGMSKVLMAAVGIVLMSLAAVRFIRCLRALRLRKAAHQGVSFGVTPRKLADKERFHFLSEDDTGYPSEPPAGDPLTGADDDVFMTEECMELVIDSPPADDPSDPAWSEPFPGAVESEVADPEPLTGETATADEAADPSASTTPTQDSRSHGGKPSPAP</sequence>
<gene>
    <name evidence="3" type="ORF">CSUI_004380</name>
</gene>
<keyword evidence="4" id="KW-1185">Reference proteome</keyword>
<dbReference type="RefSeq" id="XP_067923452.1">
    <property type="nucleotide sequence ID" value="XM_068064572.1"/>
</dbReference>
<dbReference type="VEuPathDB" id="ToxoDB:CSUI_004380"/>
<evidence type="ECO:0000256" key="2">
    <source>
        <dbReference type="SAM" id="Phobius"/>
    </source>
</evidence>
<feature type="region of interest" description="Disordered" evidence="1">
    <location>
        <begin position="131"/>
        <end position="150"/>
    </location>
</feature>
<comment type="caution">
    <text evidence="3">The sequence shown here is derived from an EMBL/GenBank/DDBJ whole genome shotgun (WGS) entry which is preliminary data.</text>
</comment>
<evidence type="ECO:0000313" key="4">
    <source>
        <dbReference type="Proteomes" id="UP000221165"/>
    </source>
</evidence>
<evidence type="ECO:0000313" key="3">
    <source>
        <dbReference type="EMBL" id="PHJ21772.1"/>
    </source>
</evidence>
<keyword evidence="2" id="KW-0472">Membrane</keyword>
<reference evidence="3 4" key="1">
    <citation type="journal article" date="2017" name="Int. J. Parasitol.">
        <title>The genome of the protozoan parasite Cystoisospora suis and a reverse vaccinology approach to identify vaccine candidates.</title>
        <authorList>
            <person name="Palmieri N."/>
            <person name="Shrestha A."/>
            <person name="Ruttkowski B."/>
            <person name="Beck T."/>
            <person name="Vogl C."/>
            <person name="Tomley F."/>
            <person name="Blake D.P."/>
            <person name="Joachim A."/>
        </authorList>
    </citation>
    <scope>NUCLEOTIDE SEQUENCE [LARGE SCALE GENOMIC DNA]</scope>
    <source>
        <strain evidence="3 4">Wien I</strain>
    </source>
</reference>
<evidence type="ECO:0000256" key="1">
    <source>
        <dbReference type="SAM" id="MobiDB-lite"/>
    </source>
</evidence>
<keyword evidence="2" id="KW-1133">Transmembrane helix</keyword>